<evidence type="ECO:0000313" key="13">
    <source>
        <dbReference type="Proteomes" id="UP000000305"/>
    </source>
</evidence>
<dbReference type="HOGENOM" id="CLU_371435_0_0_1"/>
<name>E9G4P9_DAPPU</name>
<evidence type="ECO:0000256" key="1">
    <source>
        <dbReference type="ARBA" id="ARBA00004323"/>
    </source>
</evidence>
<evidence type="ECO:0000259" key="10">
    <source>
        <dbReference type="PROSITE" id="PS50191"/>
    </source>
</evidence>
<dbReference type="AlphaFoldDB" id="E9G4P9"/>
<evidence type="ECO:0000256" key="8">
    <source>
        <dbReference type="ARBA" id="ARBA00023034"/>
    </source>
</evidence>
<dbReference type="SUPFAM" id="SSF52087">
    <property type="entry name" value="CRAL/TRIO domain"/>
    <property type="match status" value="1"/>
</dbReference>
<dbReference type="InterPro" id="IPR002659">
    <property type="entry name" value="Glyco_trans_31"/>
</dbReference>
<dbReference type="OrthoDB" id="6345002at2759"/>
<feature type="domain" description="GOLD" evidence="11">
    <location>
        <begin position="306"/>
        <end position="440"/>
    </location>
</feature>
<evidence type="ECO:0008006" key="14">
    <source>
        <dbReference type="Google" id="ProtNLM"/>
    </source>
</evidence>
<dbReference type="InterPro" id="IPR009038">
    <property type="entry name" value="GOLD_dom"/>
</dbReference>
<evidence type="ECO:0000256" key="7">
    <source>
        <dbReference type="ARBA" id="ARBA00022989"/>
    </source>
</evidence>
<evidence type="ECO:0000256" key="2">
    <source>
        <dbReference type="ARBA" id="ARBA00008661"/>
    </source>
</evidence>
<dbReference type="PANTHER" id="PTHR23324:SF83">
    <property type="entry name" value="SEC14-LIKE PROTEIN 2"/>
    <property type="match status" value="1"/>
</dbReference>
<comment type="subcellular location">
    <subcellularLocation>
        <location evidence="1">Golgi apparatus membrane</location>
        <topology evidence="1">Single-pass type II membrane protein</topology>
    </subcellularLocation>
</comment>
<dbReference type="FunFam" id="3.90.550.50:FF:000071">
    <property type="entry name" value="Hexosyltransferase"/>
    <property type="match status" value="1"/>
</dbReference>
<dbReference type="EMBL" id="GL732532">
    <property type="protein sequence ID" value="EFX85521.1"/>
    <property type="molecule type" value="Genomic_DNA"/>
</dbReference>
<dbReference type="PROSITE" id="PS50866">
    <property type="entry name" value="GOLD"/>
    <property type="match status" value="1"/>
</dbReference>
<proteinExistence type="inferred from homology"/>
<reference evidence="12 13" key="1">
    <citation type="journal article" date="2011" name="Science">
        <title>The ecoresponsive genome of Daphnia pulex.</title>
        <authorList>
            <person name="Colbourne J.K."/>
            <person name="Pfrender M.E."/>
            <person name="Gilbert D."/>
            <person name="Thomas W.K."/>
            <person name="Tucker A."/>
            <person name="Oakley T.H."/>
            <person name="Tokishita S."/>
            <person name="Aerts A."/>
            <person name="Arnold G.J."/>
            <person name="Basu M.K."/>
            <person name="Bauer D.J."/>
            <person name="Caceres C.E."/>
            <person name="Carmel L."/>
            <person name="Casola C."/>
            <person name="Choi J.H."/>
            <person name="Detter J.C."/>
            <person name="Dong Q."/>
            <person name="Dusheyko S."/>
            <person name="Eads B.D."/>
            <person name="Frohlich T."/>
            <person name="Geiler-Samerotte K.A."/>
            <person name="Gerlach D."/>
            <person name="Hatcher P."/>
            <person name="Jogdeo S."/>
            <person name="Krijgsveld J."/>
            <person name="Kriventseva E.V."/>
            <person name="Kultz D."/>
            <person name="Laforsch C."/>
            <person name="Lindquist E."/>
            <person name="Lopez J."/>
            <person name="Manak J.R."/>
            <person name="Muller J."/>
            <person name="Pangilinan J."/>
            <person name="Patwardhan R.P."/>
            <person name="Pitluck S."/>
            <person name="Pritham E.J."/>
            <person name="Rechtsteiner A."/>
            <person name="Rho M."/>
            <person name="Rogozin I.B."/>
            <person name="Sakarya O."/>
            <person name="Salamov A."/>
            <person name="Schaack S."/>
            <person name="Shapiro H."/>
            <person name="Shiga Y."/>
            <person name="Skalitzky C."/>
            <person name="Smith Z."/>
            <person name="Souvorov A."/>
            <person name="Sung W."/>
            <person name="Tang Z."/>
            <person name="Tsuchiya D."/>
            <person name="Tu H."/>
            <person name="Vos H."/>
            <person name="Wang M."/>
            <person name="Wolf Y.I."/>
            <person name="Yamagata H."/>
            <person name="Yamada T."/>
            <person name="Ye Y."/>
            <person name="Shaw J.R."/>
            <person name="Andrews J."/>
            <person name="Crease T.J."/>
            <person name="Tang H."/>
            <person name="Lucas S.M."/>
            <person name="Robertson H.M."/>
            <person name="Bork P."/>
            <person name="Koonin E.V."/>
            <person name="Zdobnov E.M."/>
            <person name="Grigoriev I.V."/>
            <person name="Lynch M."/>
            <person name="Boore J.L."/>
        </authorList>
    </citation>
    <scope>NUCLEOTIDE SEQUENCE [LARGE SCALE GENOMIC DNA]</scope>
</reference>
<dbReference type="SUPFAM" id="SSF101576">
    <property type="entry name" value="Supernatant protein factor (SPF), C-terminal domain"/>
    <property type="match status" value="1"/>
</dbReference>
<evidence type="ECO:0000256" key="9">
    <source>
        <dbReference type="ARBA" id="ARBA00023136"/>
    </source>
</evidence>
<keyword evidence="13" id="KW-1185">Reference proteome</keyword>
<dbReference type="Pfam" id="PF00650">
    <property type="entry name" value="CRAL_TRIO"/>
    <property type="match status" value="1"/>
</dbReference>
<dbReference type="GO" id="GO:0000139">
    <property type="term" value="C:Golgi membrane"/>
    <property type="evidence" value="ECO:0000318"/>
    <property type="project" value="GO_Central"/>
</dbReference>
<evidence type="ECO:0000256" key="4">
    <source>
        <dbReference type="ARBA" id="ARBA00022679"/>
    </source>
</evidence>
<dbReference type="GO" id="GO:0016758">
    <property type="term" value="F:hexosyltransferase activity"/>
    <property type="evidence" value="ECO:0007669"/>
    <property type="project" value="InterPro"/>
</dbReference>
<dbReference type="Gene3D" id="3.90.550.50">
    <property type="match status" value="1"/>
</dbReference>
<dbReference type="GO" id="GO:0016757">
    <property type="term" value="F:glycosyltransferase activity"/>
    <property type="evidence" value="ECO:0000318"/>
    <property type="project" value="GO_Central"/>
</dbReference>
<dbReference type="InterPro" id="IPR036273">
    <property type="entry name" value="CRAL/TRIO_N_dom_sf"/>
</dbReference>
<dbReference type="Pfam" id="PF01762">
    <property type="entry name" value="Galactosyl_T"/>
    <property type="match status" value="1"/>
</dbReference>
<dbReference type="InterPro" id="IPR001251">
    <property type="entry name" value="CRAL-TRIO_dom"/>
</dbReference>
<evidence type="ECO:0000259" key="11">
    <source>
        <dbReference type="PROSITE" id="PS50866"/>
    </source>
</evidence>
<keyword evidence="6" id="KW-0735">Signal-anchor</keyword>
<sequence length="749" mass="84391">MDVMQYPLGNQRVFSVQCGDKGTCYGERQDCNGNYHLTSLAPGTDVNKVAKAVQQMRIAVGDCKLPDYTDQYLIKWLSVQDFDAVRAEKMLRQCLEWRQLNRVDEILDVYTPSEVFKKYYSDGQVGFDKFGCPGYRIIICLSVTSAVFISAVGRVDPKGIFLSSIKKEHLDFFIWLEETYARRGREATDGTVVQQMFEVVKIKTGYYPMENRRIFAINAPKLSFQLMFTMVKPFVPECVLGTIKVFGSNKAEWTAALLEEINADQLPAFYGGTMTDPDGDPKCPSKFNMGGEVPQTYYLKNSAPVPKDNMEAVNIIAGAGGRKKLKLNVTFARSVLRWEFMTEGGDIRFRVYIKKSKGNVVDIIPLDRVDSHLAMEEGQFTCDEPGKYVFEHATYGGVENYTRFMTAHLGLKELTDVEPLVTGMGPVINDVTSFQYPISIAPCREKVNNNTNQRTLFVAVISAPNNFEKRATIRSTWPSHLKNQSNINRPLDLVGFGFIVGLTNNKTFQQKLTEESAKHNDILQVNVYDKYRNLSVKAVGLLNWLNSRCSPVDFVLKVDDDVYVNVHNLATVLHSFSPSEPSVYGRKIAGGSPLRNHSKWPSSFEEWPWSRVPNYLQGAGIVITGSAVRSLLAAVQTTPYFIWDDIYLIGLCAVKARLKLLTSNKFFVDQPEMYADPCFVRSAVMWTSPSADHMNSSHMVTQHFYQSAAKQRYCVFKTYLFGPNETLGALVDSQISESALASEFNFQPI</sequence>
<dbReference type="InterPro" id="IPR051064">
    <property type="entry name" value="SEC14/CRAL-TRIO_domain"/>
</dbReference>
<keyword evidence="9" id="KW-0472">Membrane</keyword>
<dbReference type="InParanoid" id="E9G4P9"/>
<keyword evidence="3" id="KW-0328">Glycosyltransferase</keyword>
<dbReference type="Gene3D" id="2.60.120.680">
    <property type="entry name" value="GOLD domain"/>
    <property type="match status" value="1"/>
</dbReference>
<accession>E9G4P9</accession>
<protein>
    <recommendedName>
        <fullName evidence="14">CRAL-TRIO domain-containing protein</fullName>
    </recommendedName>
</protein>
<evidence type="ECO:0000256" key="3">
    <source>
        <dbReference type="ARBA" id="ARBA00022676"/>
    </source>
</evidence>
<keyword evidence="4" id="KW-0808">Transferase</keyword>
<dbReference type="eggNOG" id="KOG1471">
    <property type="taxonomic scope" value="Eukaryota"/>
</dbReference>
<feature type="domain" description="CRAL-TRIO" evidence="10">
    <location>
        <begin position="112"/>
        <end position="278"/>
    </location>
</feature>
<keyword evidence="8" id="KW-0333">Golgi apparatus</keyword>
<gene>
    <name evidence="12" type="ORF">DAPPUDRAFT_237896</name>
</gene>
<evidence type="ECO:0000256" key="6">
    <source>
        <dbReference type="ARBA" id="ARBA00022968"/>
    </source>
</evidence>
<dbReference type="Proteomes" id="UP000000305">
    <property type="component" value="Unassembled WGS sequence"/>
</dbReference>
<dbReference type="GO" id="GO:0006493">
    <property type="term" value="P:protein O-linked glycosylation"/>
    <property type="evidence" value="ECO:0000318"/>
    <property type="project" value="GO_Central"/>
</dbReference>
<dbReference type="SUPFAM" id="SSF46938">
    <property type="entry name" value="CRAL/TRIO N-terminal domain"/>
    <property type="match status" value="1"/>
</dbReference>
<dbReference type="InterPro" id="IPR036598">
    <property type="entry name" value="GOLD_dom_sf"/>
</dbReference>
<dbReference type="PANTHER" id="PTHR23324">
    <property type="entry name" value="SEC14 RELATED PROTEIN"/>
    <property type="match status" value="1"/>
</dbReference>
<dbReference type="SMART" id="SM00516">
    <property type="entry name" value="SEC14"/>
    <property type="match status" value="1"/>
</dbReference>
<comment type="similarity">
    <text evidence="2">Belongs to the glycosyltransferase 31 family.</text>
</comment>
<dbReference type="Gene3D" id="3.40.525.10">
    <property type="entry name" value="CRAL-TRIO lipid binding domain"/>
    <property type="match status" value="2"/>
</dbReference>
<dbReference type="KEGG" id="dpx:DAPPUDRAFT_237896"/>
<keyword evidence="7" id="KW-1133">Transmembrane helix</keyword>
<evidence type="ECO:0000313" key="12">
    <source>
        <dbReference type="EMBL" id="EFX85521.1"/>
    </source>
</evidence>
<organism evidence="12 13">
    <name type="scientific">Daphnia pulex</name>
    <name type="common">Water flea</name>
    <dbReference type="NCBI Taxonomy" id="6669"/>
    <lineage>
        <taxon>Eukaryota</taxon>
        <taxon>Metazoa</taxon>
        <taxon>Ecdysozoa</taxon>
        <taxon>Arthropoda</taxon>
        <taxon>Crustacea</taxon>
        <taxon>Branchiopoda</taxon>
        <taxon>Diplostraca</taxon>
        <taxon>Cladocera</taxon>
        <taxon>Anomopoda</taxon>
        <taxon>Daphniidae</taxon>
        <taxon>Daphnia</taxon>
    </lineage>
</organism>
<dbReference type="PROSITE" id="PS50191">
    <property type="entry name" value="CRAL_TRIO"/>
    <property type="match status" value="1"/>
</dbReference>
<dbReference type="CDD" id="cd00170">
    <property type="entry name" value="SEC14"/>
    <property type="match status" value="1"/>
</dbReference>
<evidence type="ECO:0000256" key="5">
    <source>
        <dbReference type="ARBA" id="ARBA00022692"/>
    </source>
</evidence>
<dbReference type="eggNOG" id="KOG2287">
    <property type="taxonomic scope" value="Eukaryota"/>
</dbReference>
<keyword evidence="5" id="KW-0812">Transmembrane</keyword>
<dbReference type="InterPro" id="IPR036865">
    <property type="entry name" value="CRAL-TRIO_dom_sf"/>
</dbReference>